<dbReference type="AlphaFoldDB" id="A0A9Q3FLS5"/>
<accession>A0A9Q3FLS5</accession>
<keyword evidence="2" id="KW-1185">Reference proteome</keyword>
<dbReference type="Proteomes" id="UP000765509">
    <property type="component" value="Unassembled WGS sequence"/>
</dbReference>
<gene>
    <name evidence="1" type="ORF">O181_080889</name>
</gene>
<name>A0A9Q3FLS5_9BASI</name>
<organism evidence="1 2">
    <name type="scientific">Austropuccinia psidii MF-1</name>
    <dbReference type="NCBI Taxonomy" id="1389203"/>
    <lineage>
        <taxon>Eukaryota</taxon>
        <taxon>Fungi</taxon>
        <taxon>Dikarya</taxon>
        <taxon>Basidiomycota</taxon>
        <taxon>Pucciniomycotina</taxon>
        <taxon>Pucciniomycetes</taxon>
        <taxon>Pucciniales</taxon>
        <taxon>Sphaerophragmiaceae</taxon>
        <taxon>Austropuccinia</taxon>
    </lineage>
</organism>
<reference evidence="1" key="1">
    <citation type="submission" date="2021-03" db="EMBL/GenBank/DDBJ databases">
        <title>Draft genome sequence of rust myrtle Austropuccinia psidii MF-1, a brazilian biotype.</title>
        <authorList>
            <person name="Quecine M.C."/>
            <person name="Pachon D.M.R."/>
            <person name="Bonatelli M.L."/>
            <person name="Correr F.H."/>
            <person name="Franceschini L.M."/>
            <person name="Leite T.F."/>
            <person name="Margarido G.R.A."/>
            <person name="Almeida C.A."/>
            <person name="Ferrarezi J.A."/>
            <person name="Labate C.A."/>
        </authorList>
    </citation>
    <scope>NUCLEOTIDE SEQUENCE</scope>
    <source>
        <strain evidence="1">MF-1</strain>
    </source>
</reference>
<sequence length="187" mass="20702">MKDKQCFQHYNLISSKCHYFFVGKRPCQHPGVPLSNIKRYLWTKKNGPFGIQIPVSEALTPDGTSGYSSLTGSRKREVERWTNVGGPIPTGGRPIYSSSEVSISIINNKGVVKRIRQTAYSPTNPYAEGSDQLDGEEAGVINPLVWNSSRSSPIEPPAKKFHTHLIPSTPRNFQPVLSSVPYSVPPH</sequence>
<comment type="caution">
    <text evidence="1">The sequence shown here is derived from an EMBL/GenBank/DDBJ whole genome shotgun (WGS) entry which is preliminary data.</text>
</comment>
<evidence type="ECO:0000313" key="1">
    <source>
        <dbReference type="EMBL" id="MBW0541174.1"/>
    </source>
</evidence>
<dbReference type="EMBL" id="AVOT02045848">
    <property type="protein sequence ID" value="MBW0541174.1"/>
    <property type="molecule type" value="Genomic_DNA"/>
</dbReference>
<evidence type="ECO:0000313" key="2">
    <source>
        <dbReference type="Proteomes" id="UP000765509"/>
    </source>
</evidence>
<protein>
    <submittedName>
        <fullName evidence="1">Uncharacterized protein</fullName>
    </submittedName>
</protein>
<proteinExistence type="predicted"/>